<evidence type="ECO:0000259" key="10">
    <source>
        <dbReference type="PROSITE" id="PS50850"/>
    </source>
</evidence>
<dbReference type="RefSeq" id="WP_083084941.1">
    <property type="nucleotide sequence ID" value="NZ_AP022583.1"/>
</dbReference>
<sequence>MTAPTSRVRAGGAGRATAAKPQKRPHVTKPWHALWAMIVGFFMILVDSTIVAVANPSIMAKLGTGYDTVIWVTSAYLLAYAVPLLVAGRLGDRFGPKNLYMIGLAVFTAASLWCGLSGSIGMLIAARVVQGIGAALLTPQTLSMITRIFPPERRGMAMSLWGATAGVATLVGPLAGGVLVDGLGWEWIFFVNVPIGIIGMALAVWLIPVLPTNDHRFDLAGVGLSGAGMFLVVFGLQQGQAGGWAPWIWAVIVAGIGFMVMFVYWQAINTGEPLIPLHIFSDRNFSLANLAVAVIGFAATAMILPLMFYAQAVCGLSPTRSALLTAPMAIVSGLLAPVVGKIVDNYHPRPVVGFGFSVLAIGLTWLSIETTPTTPIWRLVLPFAAIGFGMAFVWQPLAATATRNLPPDVAGAGAGVFNATRLVGAVLGSAGIAAFMSTRITAEMPPMPDGASPPGPQAAALQLPAFLREPFAAAMSQSMLLPAFIALFGVGAALFMVGFGLEGGGQTGRARDGLPAGVGDRTERVPVMADDDVVGDDYDDDDYVEYTIAREPALWQEPAGYDEDDTAPLKPRVERPRPTPRTVRHPDPTARVEPIGFAHNGSHVDDRPLFRPFVESAASVTDPRSADAFVDEINDTYGAVGYGPPAEVGSRNRQYHGSDESTRQELADDPFPPSENRRSDSGRAHSQSDDDDVLWSERFWRGSSTRHQGAGDEPPRNRHYRADFDDPPSYGRHSSHEPD</sequence>
<feature type="region of interest" description="Disordered" evidence="8">
    <location>
        <begin position="1"/>
        <end position="25"/>
    </location>
</feature>
<proteinExistence type="inferred from homology"/>
<feature type="region of interest" description="Disordered" evidence="8">
    <location>
        <begin position="640"/>
        <end position="739"/>
    </location>
</feature>
<feature type="transmembrane region" description="Helical" evidence="9">
    <location>
        <begin position="479"/>
        <end position="501"/>
    </location>
</feature>
<dbReference type="Proteomes" id="UP000466894">
    <property type="component" value="Chromosome"/>
</dbReference>
<dbReference type="InterPro" id="IPR036259">
    <property type="entry name" value="MFS_trans_sf"/>
</dbReference>
<feature type="compositionally biased region" description="Basic and acidic residues" evidence="8">
    <location>
        <begin position="675"/>
        <end position="688"/>
    </location>
</feature>
<keyword evidence="5 9" id="KW-0812">Transmembrane</keyword>
<feature type="domain" description="Major facilitator superfamily (MFS) profile" evidence="10">
    <location>
        <begin position="33"/>
        <end position="501"/>
    </location>
</feature>
<dbReference type="Gene3D" id="1.20.1250.20">
    <property type="entry name" value="MFS general substrate transporter like domains"/>
    <property type="match status" value="1"/>
</dbReference>
<dbReference type="Gene3D" id="1.20.1720.10">
    <property type="entry name" value="Multidrug resistance protein D"/>
    <property type="match status" value="1"/>
</dbReference>
<dbReference type="InterPro" id="IPR020846">
    <property type="entry name" value="MFS_dom"/>
</dbReference>
<evidence type="ECO:0000256" key="8">
    <source>
        <dbReference type="SAM" id="MobiDB-lite"/>
    </source>
</evidence>
<dbReference type="KEGG" id="mnv:MNVI_04620"/>
<feature type="transmembrane region" description="Helical" evidence="9">
    <location>
        <begin position="351"/>
        <end position="368"/>
    </location>
</feature>
<evidence type="ECO:0000256" key="6">
    <source>
        <dbReference type="ARBA" id="ARBA00022989"/>
    </source>
</evidence>
<gene>
    <name evidence="11" type="ORF">MNVI_04620</name>
</gene>
<dbReference type="GO" id="GO:0022857">
    <property type="term" value="F:transmembrane transporter activity"/>
    <property type="evidence" value="ECO:0007669"/>
    <property type="project" value="InterPro"/>
</dbReference>
<keyword evidence="7 9" id="KW-0472">Membrane</keyword>
<dbReference type="InterPro" id="IPR011701">
    <property type="entry name" value="MFS"/>
</dbReference>
<feature type="compositionally biased region" description="Basic and acidic residues" evidence="8">
    <location>
        <begin position="709"/>
        <end position="724"/>
    </location>
</feature>
<evidence type="ECO:0000256" key="9">
    <source>
        <dbReference type="SAM" id="Phobius"/>
    </source>
</evidence>
<feature type="transmembrane region" description="Helical" evidence="9">
    <location>
        <begin position="244"/>
        <end position="265"/>
    </location>
</feature>
<dbReference type="CDD" id="cd17321">
    <property type="entry name" value="MFS_MMR_MDR_like"/>
    <property type="match status" value="1"/>
</dbReference>
<feature type="transmembrane region" description="Helical" evidence="9">
    <location>
        <begin position="99"/>
        <end position="125"/>
    </location>
</feature>
<dbReference type="InterPro" id="IPR004638">
    <property type="entry name" value="EmrB-like"/>
</dbReference>
<organism evidence="11 12">
    <name type="scientific">Mycobacterium noviomagense</name>
    <dbReference type="NCBI Taxonomy" id="459858"/>
    <lineage>
        <taxon>Bacteria</taxon>
        <taxon>Bacillati</taxon>
        <taxon>Actinomycetota</taxon>
        <taxon>Actinomycetes</taxon>
        <taxon>Mycobacteriales</taxon>
        <taxon>Mycobacteriaceae</taxon>
        <taxon>Mycobacterium</taxon>
    </lineage>
</organism>
<dbReference type="PANTHER" id="PTHR42718:SF42">
    <property type="entry name" value="EXPORT PROTEIN"/>
    <property type="match status" value="1"/>
</dbReference>
<feature type="transmembrane region" description="Helical" evidence="9">
    <location>
        <begin position="187"/>
        <end position="207"/>
    </location>
</feature>
<dbReference type="Pfam" id="PF07690">
    <property type="entry name" value="MFS_1"/>
    <property type="match status" value="1"/>
</dbReference>
<keyword evidence="6 9" id="KW-1133">Transmembrane helix</keyword>
<dbReference type="GO" id="GO:0005886">
    <property type="term" value="C:plasma membrane"/>
    <property type="evidence" value="ECO:0007669"/>
    <property type="project" value="UniProtKB-SubCell"/>
</dbReference>
<dbReference type="PROSITE" id="PS50850">
    <property type="entry name" value="MFS"/>
    <property type="match status" value="1"/>
</dbReference>
<feature type="transmembrane region" description="Helical" evidence="9">
    <location>
        <begin position="33"/>
        <end position="54"/>
    </location>
</feature>
<name>A0A7I7P999_9MYCO</name>
<accession>A0A7I7P999</accession>
<feature type="transmembrane region" description="Helical" evidence="9">
    <location>
        <begin position="69"/>
        <end position="87"/>
    </location>
</feature>
<evidence type="ECO:0000256" key="7">
    <source>
        <dbReference type="ARBA" id="ARBA00023136"/>
    </source>
</evidence>
<evidence type="ECO:0000256" key="2">
    <source>
        <dbReference type="ARBA" id="ARBA00008537"/>
    </source>
</evidence>
<reference evidence="11 12" key="1">
    <citation type="journal article" date="2019" name="Emerg. Microbes Infect.">
        <title>Comprehensive subspecies identification of 175 nontuberculous mycobacteria species based on 7547 genomic profiles.</title>
        <authorList>
            <person name="Matsumoto Y."/>
            <person name="Kinjo T."/>
            <person name="Motooka D."/>
            <person name="Nabeya D."/>
            <person name="Jung N."/>
            <person name="Uechi K."/>
            <person name="Horii T."/>
            <person name="Iida T."/>
            <person name="Fujita J."/>
            <person name="Nakamura S."/>
        </authorList>
    </citation>
    <scope>NUCLEOTIDE SEQUENCE [LARGE SCALE GENOMIC DNA]</scope>
    <source>
        <strain evidence="11 12">JCM 16367</strain>
    </source>
</reference>
<feature type="transmembrane region" description="Helical" evidence="9">
    <location>
        <begin position="286"/>
        <end position="310"/>
    </location>
</feature>
<dbReference type="OrthoDB" id="7375466at2"/>
<feature type="region of interest" description="Disordered" evidence="8">
    <location>
        <begin position="555"/>
        <end position="607"/>
    </location>
</feature>
<comment type="similarity">
    <text evidence="2">Belongs to the major facilitator superfamily. EmrB family.</text>
</comment>
<dbReference type="EMBL" id="AP022583">
    <property type="protein sequence ID" value="BBY05144.1"/>
    <property type="molecule type" value="Genomic_DNA"/>
</dbReference>
<protein>
    <recommendedName>
        <fullName evidence="10">Major facilitator superfamily (MFS) profile domain-containing protein</fullName>
    </recommendedName>
</protein>
<feature type="transmembrane region" description="Helical" evidence="9">
    <location>
        <begin position="380"/>
        <end position="401"/>
    </location>
</feature>
<comment type="subcellular location">
    <subcellularLocation>
        <location evidence="1">Cell membrane</location>
        <topology evidence="1">Multi-pass membrane protein</topology>
    </subcellularLocation>
</comment>
<dbReference type="SUPFAM" id="SSF103473">
    <property type="entry name" value="MFS general substrate transporter"/>
    <property type="match status" value="1"/>
</dbReference>
<feature type="compositionally biased region" description="Low complexity" evidence="8">
    <location>
        <begin position="7"/>
        <end position="19"/>
    </location>
</feature>
<evidence type="ECO:0000256" key="1">
    <source>
        <dbReference type="ARBA" id="ARBA00004651"/>
    </source>
</evidence>
<feature type="transmembrane region" description="Helical" evidence="9">
    <location>
        <begin position="322"/>
        <end position="339"/>
    </location>
</feature>
<dbReference type="PANTHER" id="PTHR42718">
    <property type="entry name" value="MAJOR FACILITATOR SUPERFAMILY MULTIDRUG TRANSPORTER MFSC"/>
    <property type="match status" value="1"/>
</dbReference>
<feature type="transmembrane region" description="Helical" evidence="9">
    <location>
        <begin position="219"/>
        <end position="238"/>
    </location>
</feature>
<dbReference type="AlphaFoldDB" id="A0A7I7P999"/>
<evidence type="ECO:0000313" key="11">
    <source>
        <dbReference type="EMBL" id="BBY05144.1"/>
    </source>
</evidence>
<feature type="transmembrane region" description="Helical" evidence="9">
    <location>
        <begin position="422"/>
        <end position="442"/>
    </location>
</feature>
<evidence type="ECO:0000256" key="3">
    <source>
        <dbReference type="ARBA" id="ARBA00022448"/>
    </source>
</evidence>
<evidence type="ECO:0000313" key="12">
    <source>
        <dbReference type="Proteomes" id="UP000466894"/>
    </source>
</evidence>
<feature type="compositionally biased region" description="Basic and acidic residues" evidence="8">
    <location>
        <begin position="656"/>
        <end position="666"/>
    </location>
</feature>
<keyword evidence="4" id="KW-1003">Cell membrane</keyword>
<dbReference type="FunFam" id="1.20.1720.10:FF:000021">
    <property type="entry name" value="Drug resistance transporter, EmrB/QacA subfamily"/>
    <property type="match status" value="1"/>
</dbReference>
<dbReference type="NCBIfam" id="TIGR00711">
    <property type="entry name" value="efflux_EmrB"/>
    <property type="match status" value="1"/>
</dbReference>
<feature type="transmembrane region" description="Helical" evidence="9">
    <location>
        <begin position="156"/>
        <end position="175"/>
    </location>
</feature>
<evidence type="ECO:0000256" key="5">
    <source>
        <dbReference type="ARBA" id="ARBA00022692"/>
    </source>
</evidence>
<keyword evidence="3" id="KW-0813">Transport</keyword>
<evidence type="ECO:0000256" key="4">
    <source>
        <dbReference type="ARBA" id="ARBA00022475"/>
    </source>
</evidence>